<dbReference type="InterPro" id="IPR050927">
    <property type="entry name" value="TRPM"/>
</dbReference>
<comment type="caution">
    <text evidence="14">The sequence shown here is derived from an EMBL/GenBank/DDBJ whole genome shotgun (WGS) entry which is preliminary data.</text>
</comment>
<feature type="compositionally biased region" description="Basic residues" evidence="8">
    <location>
        <begin position="1942"/>
        <end position="1951"/>
    </location>
</feature>
<keyword evidence="5" id="KW-0406">Ion transport</keyword>
<evidence type="ECO:0000313" key="14">
    <source>
        <dbReference type="EMBL" id="CAF4230142.1"/>
    </source>
</evidence>
<evidence type="ECO:0000256" key="4">
    <source>
        <dbReference type="ARBA" id="ARBA00022989"/>
    </source>
</evidence>
<feature type="region of interest" description="Disordered" evidence="8">
    <location>
        <begin position="1881"/>
        <end position="1972"/>
    </location>
</feature>
<evidence type="ECO:0000259" key="10">
    <source>
        <dbReference type="Pfam" id="PF00520"/>
    </source>
</evidence>
<evidence type="ECO:0000256" key="8">
    <source>
        <dbReference type="SAM" id="MobiDB-lite"/>
    </source>
</evidence>
<organism evidence="14 15">
    <name type="scientific">Rotaria socialis</name>
    <dbReference type="NCBI Taxonomy" id="392032"/>
    <lineage>
        <taxon>Eukaryota</taxon>
        <taxon>Metazoa</taxon>
        <taxon>Spiralia</taxon>
        <taxon>Gnathifera</taxon>
        <taxon>Rotifera</taxon>
        <taxon>Eurotatoria</taxon>
        <taxon>Bdelloidea</taxon>
        <taxon>Philodinida</taxon>
        <taxon>Philodinidae</taxon>
        <taxon>Rotaria</taxon>
    </lineage>
</organism>
<proteinExistence type="predicted"/>
<evidence type="ECO:0000256" key="3">
    <source>
        <dbReference type="ARBA" id="ARBA00022692"/>
    </source>
</evidence>
<feature type="transmembrane region" description="Helical" evidence="9">
    <location>
        <begin position="845"/>
        <end position="864"/>
    </location>
</feature>
<feature type="domain" description="MULE transposase" evidence="11">
    <location>
        <begin position="1333"/>
        <end position="1429"/>
    </location>
</feature>
<feature type="transmembrane region" description="Helical" evidence="9">
    <location>
        <begin position="953"/>
        <end position="976"/>
    </location>
</feature>
<sequence length="1972" mass="224919">MFKVQDPNIRASSNFLFENVNKILSTFVPANRRPENFQLHEAINVKSNGTITFSDNKSNRAQFIRIPPDASVSHVKELMHRKWCTERPSLVISITGGAKDYNMKPRLLRAFRRGLLKVASTTGAWIITGGMNRGIMKLVGEIVQTNPNRSRPIHLIGIATWGCVSGFHQLDVHGANVHYVKPRAEERGQASLEPNHTEFIFVDDGSERKYGREITFRANLEQLISGDFFAARSTPALNSSLQPLSGATSLRAEPTDPVPVVLLVVEGGPNTVRTVHEAVVQNNIPAVFIEGTGRCCDLFAEAIHLYNKYRAKIESSEANSHSDPATIQRHNDELKNKLREALKDKILEISGAGDAAGGGANKKPSKPVGSTGETKRREGDSTDYFELVYQCIERRKHFLNVISLNARNPIEPDIDVAILKALLNATSGSESVVSDKQRKCEQFRLALEWNRADIVRNHIMIHEEDWENRELTGLFEIALSRSQTDFVKLFLDHDFSLTDLFRDKTKLPLLYVNSMQEHHEISVNNDDPLRTIYQEMIQPLIGDFFEVDVALCTKTNTSDSLLDNEYLVACSCCTAPSRREDYQNQISTEGGANLSAEAAHADSHMDVDKELFLWSVITGQRDLNFLFWARGKNKICAALIAVIVYRHLAHKNNDIRYNQSADAFENLAVEILDRFYQINARACTKAIIRQIPAYGNATWLELAIKAEAKQFIAQRAVQDVLNNIWFGFIDQRENQMTIIFSTLMLWYSGFLRYHDELVKTNDQSTFLDDSLNKSNLLERNPTLKTTRSIEKPTDDIRLRLMHGVADQDHSPVGFVDVGCFETARSKVMKYFGNILRFLRAPYVKYLYSLYCHMAFLILFSYLILCDFFPLYDIDVAMCGLSNDPENIENATKTHLINKNGTELKATIPYGLQKHDQPAIQEYILLIWVSTLLCEELRQFFSGEAQSVRNKISAYFGVFWNQLDVVAILLFYVGFALRLLPSAECFCAARIALSVDLTLWFMRTLNIFAAIKRLGPKLVMIGEMVHDLKFFMLMLTVFILGFGVSSYSLIHGTKEFSWHLPREIINLAYWQMFGELNSLDTFESTSINPHQLQKTSNISKMKNDDDRFLDLMQLSLINHNRIDIDTDSEPELDTHSDNHYYEVVDKDNITFGKTNRGGRELHMCGYSYQVKKENLTTTRWRCAVRSPACPVTIHTSNVDDSVIHWNSVYHHHAPNGNRELIKGIIAKIKSRVLTEPYPVVLIAEEEIRYAKFTKAQLAVMPLPSHMESALQKYRRKHIPALPSSLDFKIPLLYQSTWSGEKFIIADTQRKKVGGRLIMFGSNEQVDLLLNSTTWFCDGTFKTRPLIFDQVYIIQCLVGDEVFPAIYALTSNRQRKTYEEMLNIILELAANRRVVLRVKTIVSDYEEAWLLAVEKMLPNVCRLGCWFHFSQACYRNIQNLGLTKLYEDDPNIRLELKKFIALALLPRDQVKKGFKRLSKNADDRIKPFVSYFKNQWMNNMGPDLWCVADSMIRTNNSSEAYNRRFGSRMMQSHPNIWKFIHTLKNEEQVLVQKNIHQLIGGGNSFAATKRKKAKKAVKKTYQIVKLHRLFAEEKKSLEQLILGLSFLVDGLVHKCLIAVPQYQQMYPAPRPDVSESLEQMVTKGFLLNQNIVWHKTTHSQKRYYWILKPNGDDEIRVKVGSGVYGKVDRDLRILTSTVECKTIVHQFLNSWHTNGFLPGWKSIWTVFNIENYDISERRVKAIHRIIKDNVSRGEFKVSNMKNSDRDSSNIRLLYEPDFDIDDQEDGLLAENDASDKSASIQQLPSATLTQENQTMVVSEQDCCIYLSSKSSDTINDNDNRMDQATIINQTLEESTNTTTSTCSPTIRQAIKDIFSQDEISCGTIFASSDDPDPDPDPDNSIANNFSNIDETPRTSLQPLSQVSAVSTSYRQATPPTPTTTTTNNKKKRKRRHYTLREIPYNTRTRDAGAASKID</sequence>
<dbReference type="Pfam" id="PF18139">
    <property type="entry name" value="LSDAT_euk"/>
    <property type="match status" value="1"/>
</dbReference>
<feature type="transmembrane region" description="Helical" evidence="9">
    <location>
        <begin position="988"/>
        <end position="1008"/>
    </location>
</feature>
<comment type="subcellular location">
    <subcellularLocation>
        <location evidence="1">Membrane</location>
        <topology evidence="1">Multi-pass membrane protein</topology>
    </subcellularLocation>
</comment>
<feature type="domain" description="Ion transport" evidence="10">
    <location>
        <begin position="912"/>
        <end position="1058"/>
    </location>
</feature>
<reference evidence="14" key="1">
    <citation type="submission" date="2021-02" db="EMBL/GenBank/DDBJ databases">
        <authorList>
            <person name="Nowell W R."/>
        </authorList>
    </citation>
    <scope>NUCLEOTIDE SEQUENCE</scope>
</reference>
<dbReference type="Pfam" id="PF25508">
    <property type="entry name" value="TRPM2"/>
    <property type="match status" value="1"/>
</dbReference>
<dbReference type="GO" id="GO:0005886">
    <property type="term" value="C:plasma membrane"/>
    <property type="evidence" value="ECO:0007669"/>
    <property type="project" value="TreeGrafter"/>
</dbReference>
<dbReference type="EMBL" id="CAJOBQ010000043">
    <property type="protein sequence ID" value="CAF4230142.1"/>
    <property type="molecule type" value="Genomic_DNA"/>
</dbReference>
<dbReference type="PANTHER" id="PTHR13800">
    <property type="entry name" value="TRANSIENT RECEPTOR POTENTIAL CATION CHANNEL, SUBFAMILY M, MEMBER 6"/>
    <property type="match status" value="1"/>
</dbReference>
<protein>
    <submittedName>
        <fullName evidence="14">Uncharacterized protein</fullName>
    </submittedName>
</protein>
<dbReference type="GO" id="GO:0030001">
    <property type="term" value="P:metal ion transport"/>
    <property type="evidence" value="ECO:0007669"/>
    <property type="project" value="TreeGrafter"/>
</dbReference>
<evidence type="ECO:0000259" key="11">
    <source>
        <dbReference type="Pfam" id="PF10551"/>
    </source>
</evidence>
<accession>A0A820DCY7</accession>
<dbReference type="InterPro" id="IPR057366">
    <property type="entry name" value="TRPM-like"/>
</dbReference>
<dbReference type="InterPro" id="IPR018289">
    <property type="entry name" value="MULE_transposase_dom"/>
</dbReference>
<gene>
    <name evidence="14" type="ORF">TSG867_LOCUS1823</name>
</gene>
<evidence type="ECO:0000256" key="1">
    <source>
        <dbReference type="ARBA" id="ARBA00004141"/>
    </source>
</evidence>
<evidence type="ECO:0000256" key="5">
    <source>
        <dbReference type="ARBA" id="ARBA00023065"/>
    </source>
</evidence>
<dbReference type="Pfam" id="PF00520">
    <property type="entry name" value="Ion_trans"/>
    <property type="match status" value="1"/>
</dbReference>
<dbReference type="Pfam" id="PF10551">
    <property type="entry name" value="MULE"/>
    <property type="match status" value="1"/>
</dbReference>
<evidence type="ECO:0000256" key="6">
    <source>
        <dbReference type="ARBA" id="ARBA00023136"/>
    </source>
</evidence>
<feature type="region of interest" description="Disordered" evidence="8">
    <location>
        <begin position="353"/>
        <end position="378"/>
    </location>
</feature>
<evidence type="ECO:0000256" key="9">
    <source>
        <dbReference type="SAM" id="Phobius"/>
    </source>
</evidence>
<feature type="domain" description="TRPM-like" evidence="13">
    <location>
        <begin position="459"/>
        <end position="714"/>
    </location>
</feature>
<evidence type="ECO:0000259" key="13">
    <source>
        <dbReference type="Pfam" id="PF25508"/>
    </source>
</evidence>
<feature type="transmembrane region" description="Helical" evidence="9">
    <location>
        <begin position="1029"/>
        <end position="1049"/>
    </location>
</feature>
<dbReference type="InterPro" id="IPR041491">
    <property type="entry name" value="TRPM_SLOG"/>
</dbReference>
<evidence type="ECO:0000313" key="15">
    <source>
        <dbReference type="Proteomes" id="UP000663862"/>
    </source>
</evidence>
<dbReference type="GO" id="GO:0005261">
    <property type="term" value="F:monoatomic cation channel activity"/>
    <property type="evidence" value="ECO:0007669"/>
    <property type="project" value="TreeGrafter"/>
</dbReference>
<feature type="domain" description="TRPM SLOG" evidence="12">
    <location>
        <begin position="61"/>
        <end position="311"/>
    </location>
</feature>
<keyword evidence="4 9" id="KW-1133">Transmembrane helix</keyword>
<evidence type="ECO:0000256" key="7">
    <source>
        <dbReference type="ARBA" id="ARBA00023303"/>
    </source>
</evidence>
<keyword evidence="7" id="KW-0407">Ion channel</keyword>
<name>A0A820DCY7_9BILA</name>
<keyword evidence="6 9" id="KW-0472">Membrane</keyword>
<keyword evidence="2" id="KW-0813">Transport</keyword>
<evidence type="ECO:0000259" key="12">
    <source>
        <dbReference type="Pfam" id="PF18139"/>
    </source>
</evidence>
<evidence type="ECO:0000256" key="2">
    <source>
        <dbReference type="ARBA" id="ARBA00022448"/>
    </source>
</evidence>
<keyword evidence="3 9" id="KW-0812">Transmembrane</keyword>
<feature type="compositionally biased region" description="Polar residues" evidence="8">
    <location>
        <begin position="1898"/>
        <end position="1929"/>
    </location>
</feature>
<dbReference type="Proteomes" id="UP000663862">
    <property type="component" value="Unassembled WGS sequence"/>
</dbReference>
<dbReference type="PANTHER" id="PTHR13800:SF1">
    <property type="entry name" value="TRANSIENT RECEPTOR POTENTIAL CATION CHANNEL TRPM"/>
    <property type="match status" value="1"/>
</dbReference>
<dbReference type="InterPro" id="IPR005821">
    <property type="entry name" value="Ion_trans_dom"/>
</dbReference>
<dbReference type="Gene3D" id="2.20.25.240">
    <property type="match status" value="1"/>
</dbReference>